<dbReference type="GO" id="GO:0003743">
    <property type="term" value="F:translation initiation factor activity"/>
    <property type="evidence" value="ECO:0007669"/>
    <property type="project" value="UniProtKB-KW"/>
</dbReference>
<evidence type="ECO:0000256" key="3">
    <source>
        <dbReference type="ARBA" id="ARBA00022917"/>
    </source>
</evidence>
<dbReference type="Gene3D" id="3.30.110.10">
    <property type="entry name" value="Translation initiation factor 3 (IF-3), C-terminal domain"/>
    <property type="match status" value="1"/>
</dbReference>
<accession>A0A5N5GYY2</accession>
<feature type="domain" description="Translation initiation factor 3 N-terminal" evidence="5">
    <location>
        <begin position="83"/>
        <end position="150"/>
    </location>
</feature>
<dbReference type="Pfam" id="PF05198">
    <property type="entry name" value="IF3_N"/>
    <property type="match status" value="1"/>
</dbReference>
<dbReference type="NCBIfam" id="TIGR00168">
    <property type="entry name" value="infC"/>
    <property type="match status" value="1"/>
</dbReference>
<evidence type="ECO:0000259" key="5">
    <source>
        <dbReference type="Pfam" id="PF05198"/>
    </source>
</evidence>
<keyword evidence="2" id="KW-0396">Initiation factor</keyword>
<dbReference type="SUPFAM" id="SSF54364">
    <property type="entry name" value="Translation initiation factor IF3, N-terminal domain"/>
    <property type="match status" value="1"/>
</dbReference>
<comment type="caution">
    <text evidence="6">The sequence shown here is derived from an EMBL/GenBank/DDBJ whole genome shotgun (WGS) entry which is preliminary data.</text>
</comment>
<organism evidence="6 7">
    <name type="scientific">Pyrus ussuriensis x Pyrus communis</name>
    <dbReference type="NCBI Taxonomy" id="2448454"/>
    <lineage>
        <taxon>Eukaryota</taxon>
        <taxon>Viridiplantae</taxon>
        <taxon>Streptophyta</taxon>
        <taxon>Embryophyta</taxon>
        <taxon>Tracheophyta</taxon>
        <taxon>Spermatophyta</taxon>
        <taxon>Magnoliopsida</taxon>
        <taxon>eudicotyledons</taxon>
        <taxon>Gunneridae</taxon>
        <taxon>Pentapetalae</taxon>
        <taxon>rosids</taxon>
        <taxon>fabids</taxon>
        <taxon>Rosales</taxon>
        <taxon>Rosaceae</taxon>
        <taxon>Amygdaloideae</taxon>
        <taxon>Maleae</taxon>
        <taxon>Pyrus</taxon>
    </lineage>
</organism>
<dbReference type="InterPro" id="IPR036787">
    <property type="entry name" value="T_IF-3_N_sf"/>
</dbReference>
<comment type="similarity">
    <text evidence="1">Belongs to the IF-3 family.</text>
</comment>
<keyword evidence="7" id="KW-1185">Reference proteome</keyword>
<evidence type="ECO:0000256" key="1">
    <source>
        <dbReference type="ARBA" id="ARBA00005439"/>
    </source>
</evidence>
<gene>
    <name evidence="6" type="ORF">D8674_036516</name>
</gene>
<protein>
    <recommendedName>
        <fullName evidence="5">Translation initiation factor 3 N-terminal domain-containing protein</fullName>
    </recommendedName>
</protein>
<feature type="compositionally biased region" description="Basic and acidic residues" evidence="4">
    <location>
        <begin position="256"/>
        <end position="271"/>
    </location>
</feature>
<evidence type="ECO:0000256" key="2">
    <source>
        <dbReference type="ARBA" id="ARBA00022540"/>
    </source>
</evidence>
<dbReference type="AlphaFoldDB" id="A0A5N5GYY2"/>
<dbReference type="Gene3D" id="3.10.20.80">
    <property type="entry name" value="Translation initiation factor 3 (IF-3), N-terminal domain"/>
    <property type="match status" value="1"/>
</dbReference>
<proteinExistence type="inferred from homology"/>
<dbReference type="InterPro" id="IPR036788">
    <property type="entry name" value="T_IF-3_C_sf"/>
</dbReference>
<feature type="region of interest" description="Disordered" evidence="4">
    <location>
        <begin position="247"/>
        <end position="487"/>
    </location>
</feature>
<keyword evidence="3" id="KW-0648">Protein biosynthesis</keyword>
<dbReference type="PANTHER" id="PTHR10938">
    <property type="entry name" value="TRANSLATION INITIATION FACTOR IF-3"/>
    <property type="match status" value="1"/>
</dbReference>
<dbReference type="GO" id="GO:0043022">
    <property type="term" value="F:ribosome binding"/>
    <property type="evidence" value="ECO:0007669"/>
    <property type="project" value="TreeGrafter"/>
</dbReference>
<dbReference type="OrthoDB" id="21573at2759"/>
<dbReference type="Proteomes" id="UP000327157">
    <property type="component" value="Unassembled WGS sequence"/>
</dbReference>
<dbReference type="InterPro" id="IPR019814">
    <property type="entry name" value="Translation_initiation_fac_3_N"/>
</dbReference>
<feature type="compositionally biased region" description="Polar residues" evidence="4">
    <location>
        <begin position="275"/>
        <end position="295"/>
    </location>
</feature>
<feature type="compositionally biased region" description="Polar residues" evidence="4">
    <location>
        <begin position="462"/>
        <end position="482"/>
    </location>
</feature>
<dbReference type="InterPro" id="IPR001288">
    <property type="entry name" value="Translation_initiation_fac_3"/>
</dbReference>
<evidence type="ECO:0000256" key="4">
    <source>
        <dbReference type="SAM" id="MobiDB-lite"/>
    </source>
</evidence>
<reference evidence="6 7" key="2">
    <citation type="submission" date="2019-11" db="EMBL/GenBank/DDBJ databases">
        <title>A de novo genome assembly of a pear dwarfing rootstock.</title>
        <authorList>
            <person name="Wang F."/>
            <person name="Wang J."/>
            <person name="Li S."/>
            <person name="Zhang Y."/>
            <person name="Fang M."/>
            <person name="Ma L."/>
            <person name="Zhao Y."/>
            <person name="Jiang S."/>
        </authorList>
    </citation>
    <scope>NUCLEOTIDE SEQUENCE [LARGE SCALE GENOMIC DNA]</scope>
    <source>
        <strain evidence="6">S2</strain>
        <tissue evidence="6">Leaf</tissue>
    </source>
</reference>
<dbReference type="EMBL" id="SMOL01000287">
    <property type="protein sequence ID" value="KAB2620835.1"/>
    <property type="molecule type" value="Genomic_DNA"/>
</dbReference>
<evidence type="ECO:0000313" key="7">
    <source>
        <dbReference type="Proteomes" id="UP000327157"/>
    </source>
</evidence>
<dbReference type="GO" id="GO:0032790">
    <property type="term" value="P:ribosome disassembly"/>
    <property type="evidence" value="ECO:0007669"/>
    <property type="project" value="TreeGrafter"/>
</dbReference>
<name>A0A5N5GYY2_9ROSA</name>
<reference evidence="6 7" key="1">
    <citation type="submission" date="2019-09" db="EMBL/GenBank/DDBJ databases">
        <authorList>
            <person name="Ou C."/>
        </authorList>
    </citation>
    <scope>NUCLEOTIDE SEQUENCE [LARGE SCALE GENOMIC DNA]</scope>
    <source>
        <strain evidence="6">S2</strain>
        <tissue evidence="6">Leaf</tissue>
    </source>
</reference>
<sequence length="566" mass="63040">MASWSIIRQSKLRQFSYQFKAIPYASLINPTAAHSKACVSEIPHLIPHGRPTDFGGKVRFFAAPVQFQTNTKKVEQSTSGPRLNEKITAEFVRLVLDEEHFVVSRREALERARTLDLDLVEVEARADPPVCKIMDFHKEKYKKELREKEKLKIKSDKTLRADSKEVKFSPKTEAKDLKMKADMVKRFMEKGYRVKCTASDAENKDLGELFSRLTVLIDDVALIECEPTLGKGKEAFIIVRHVKFGPSKKGGAKKTKTVEKTSPEAQKKGSEDASGVTSQVDNSTVPQRASSQSDISDPDTLHVTPTRARTTPLPLRESSYGTQNRHGNNEPRNPYSPTRGMDNRGAGMREPHTSYQRTGTPTDLPFSPTRGMDNRGPVMREPHTPYQRTGTPMPSFSPVGEPRQAQTNAPVFRNLNPPPNDIPKQEPSSPSAPCTPGLGFGIFSNPKGDAPARQGVSERIPSDSNSPGSRPDSSQRPGTSTSTDKDHVKFEQTRLHRFEGIWKKLSQVGLRCETLPHCKEFGPAIKDETNNPVGEAEKATAMIFIQRHIHDALQTEFLAKDDPRAL</sequence>
<feature type="compositionally biased region" description="Low complexity" evidence="4">
    <location>
        <begin position="304"/>
        <end position="316"/>
    </location>
</feature>
<dbReference type="SUPFAM" id="SSF55200">
    <property type="entry name" value="Translation initiation factor IF3, C-terminal domain"/>
    <property type="match status" value="1"/>
</dbReference>
<evidence type="ECO:0000313" key="6">
    <source>
        <dbReference type="EMBL" id="KAB2620835.1"/>
    </source>
</evidence>
<dbReference type="PANTHER" id="PTHR10938:SF4">
    <property type="entry name" value="TRANSLATION INITIATION FACTOR IF3-1, MITOCHONDRIAL"/>
    <property type="match status" value="1"/>
</dbReference>